<keyword evidence="1" id="KW-0812">Transmembrane</keyword>
<keyword evidence="1" id="KW-1133">Transmembrane helix</keyword>
<accession>A0A0D7X4U2</accession>
<keyword evidence="3" id="KW-1185">Reference proteome</keyword>
<gene>
    <name evidence="2" type="ORF">QD47_08395</name>
</gene>
<dbReference type="PATRIC" id="fig|159743.3.peg.1842"/>
<proteinExistence type="predicted"/>
<dbReference type="Proteomes" id="UP000032534">
    <property type="component" value="Unassembled WGS sequence"/>
</dbReference>
<evidence type="ECO:0000256" key="1">
    <source>
        <dbReference type="SAM" id="Phobius"/>
    </source>
</evidence>
<dbReference type="RefSeq" id="WP_044645708.1">
    <property type="nucleotide sequence ID" value="NZ_JTHP01000012.1"/>
</dbReference>
<evidence type="ECO:0000313" key="3">
    <source>
        <dbReference type="Proteomes" id="UP000032534"/>
    </source>
</evidence>
<comment type="caution">
    <text evidence="2">The sequence shown here is derived from an EMBL/GenBank/DDBJ whole genome shotgun (WGS) entry which is preliminary data.</text>
</comment>
<organism evidence="2 3">
    <name type="scientific">Paenibacillus terrae</name>
    <dbReference type="NCBI Taxonomy" id="159743"/>
    <lineage>
        <taxon>Bacteria</taxon>
        <taxon>Bacillati</taxon>
        <taxon>Bacillota</taxon>
        <taxon>Bacilli</taxon>
        <taxon>Bacillales</taxon>
        <taxon>Paenibacillaceae</taxon>
        <taxon>Paenibacillus</taxon>
    </lineage>
</organism>
<evidence type="ECO:0000313" key="2">
    <source>
        <dbReference type="EMBL" id="KJD45993.1"/>
    </source>
</evidence>
<protein>
    <submittedName>
        <fullName evidence="2">Uncharacterized protein</fullName>
    </submittedName>
</protein>
<keyword evidence="1" id="KW-0472">Membrane</keyword>
<name>A0A0D7X4U2_9BACL</name>
<dbReference type="EMBL" id="JTHP01000012">
    <property type="protein sequence ID" value="KJD45993.1"/>
    <property type="molecule type" value="Genomic_DNA"/>
</dbReference>
<feature type="transmembrane region" description="Helical" evidence="1">
    <location>
        <begin position="144"/>
        <end position="165"/>
    </location>
</feature>
<dbReference type="AlphaFoldDB" id="A0A0D7X4U2"/>
<reference evidence="2 3" key="1">
    <citation type="submission" date="2014-11" db="EMBL/GenBank/DDBJ databases">
        <title>Draft Genome Sequences of Paenibacillus polymyxa NRRL B-30509 and Paenibacillus terrae NRRL B-30644, Strains from a Poultry Environment that Produce Tridecaptin A and Paenicidins.</title>
        <authorList>
            <person name="van Belkum M.J."/>
            <person name="Lohans C.T."/>
            <person name="Vederas J.C."/>
        </authorList>
    </citation>
    <scope>NUCLEOTIDE SEQUENCE [LARGE SCALE GENOMIC DNA]</scope>
    <source>
        <strain evidence="2 3">NRRL B-30644</strain>
    </source>
</reference>
<sequence>MDFNTLIDNALTVASAHINRKPRNKLAELNTRGVLHSSSAVTETFSILTEEIKNVLLDLLDNLAKTNLSFQQIKILRSKIEDFILREYQNHEQHLIKMRIYREEYKLGDYIQVQMNDALSAIEIKLRIIDQAAKNRMYKAIWEIARIVVTAVIGGFIGAYIKGWIAP</sequence>